<protein>
    <submittedName>
        <fullName evidence="2">Uncharacterized protein</fullName>
    </submittedName>
</protein>
<organism evidence="2 3">
    <name type="scientific">Vigna unguiculata</name>
    <name type="common">Cowpea</name>
    <dbReference type="NCBI Taxonomy" id="3917"/>
    <lineage>
        <taxon>Eukaryota</taxon>
        <taxon>Viridiplantae</taxon>
        <taxon>Streptophyta</taxon>
        <taxon>Embryophyta</taxon>
        <taxon>Tracheophyta</taxon>
        <taxon>Spermatophyta</taxon>
        <taxon>Magnoliopsida</taxon>
        <taxon>eudicotyledons</taxon>
        <taxon>Gunneridae</taxon>
        <taxon>Pentapetalae</taxon>
        <taxon>rosids</taxon>
        <taxon>fabids</taxon>
        <taxon>Fabales</taxon>
        <taxon>Fabaceae</taxon>
        <taxon>Papilionoideae</taxon>
        <taxon>50 kb inversion clade</taxon>
        <taxon>NPAAA clade</taxon>
        <taxon>indigoferoid/millettioid clade</taxon>
        <taxon>Phaseoleae</taxon>
        <taxon>Vigna</taxon>
    </lineage>
</organism>
<gene>
    <name evidence="2" type="ORF">DEO72_LG7g1190</name>
</gene>
<proteinExistence type="predicted"/>
<reference evidence="2 3" key="1">
    <citation type="submission" date="2019-04" db="EMBL/GenBank/DDBJ databases">
        <title>An improved genome assembly and genetic linkage map for asparagus bean, Vigna unguiculata ssp. sesquipedialis.</title>
        <authorList>
            <person name="Xia Q."/>
            <person name="Zhang R."/>
            <person name="Dong Y."/>
        </authorList>
    </citation>
    <scope>NUCLEOTIDE SEQUENCE [LARGE SCALE GENOMIC DNA]</scope>
    <source>
        <tissue evidence="2">Leaf</tissue>
    </source>
</reference>
<keyword evidence="3" id="KW-1185">Reference proteome</keyword>
<evidence type="ECO:0000313" key="3">
    <source>
        <dbReference type="Proteomes" id="UP000501690"/>
    </source>
</evidence>
<sequence length="118" mass="12738">MPSNVNSPKNTSQTATHHDSHRSSCTAPGPATPSFINASTIHEPAAARSSSSQRTTTFTGFHHLCNSPELFMHLHPPCLKTIQICAAMETSHHLLPRTRFAHTVASPPQPATTEECSD</sequence>
<accession>A0A4D6MGI4</accession>
<feature type="region of interest" description="Disordered" evidence="1">
    <location>
        <begin position="1"/>
        <end position="36"/>
    </location>
</feature>
<evidence type="ECO:0000313" key="2">
    <source>
        <dbReference type="EMBL" id="QCD99903.1"/>
    </source>
</evidence>
<name>A0A4D6MGI4_VIGUN</name>
<evidence type="ECO:0000256" key="1">
    <source>
        <dbReference type="SAM" id="MobiDB-lite"/>
    </source>
</evidence>
<dbReference type="Proteomes" id="UP000501690">
    <property type="component" value="Linkage Group LG7"/>
</dbReference>
<dbReference type="AlphaFoldDB" id="A0A4D6MGI4"/>
<dbReference type="EMBL" id="CP039351">
    <property type="protein sequence ID" value="QCD99903.1"/>
    <property type="molecule type" value="Genomic_DNA"/>
</dbReference>
<feature type="compositionally biased region" description="Polar residues" evidence="1">
    <location>
        <begin position="1"/>
        <end position="15"/>
    </location>
</feature>